<gene>
    <name evidence="1" type="ORF">QFC19_009034</name>
</gene>
<organism evidence="1 2">
    <name type="scientific">Naganishia cerealis</name>
    <dbReference type="NCBI Taxonomy" id="610337"/>
    <lineage>
        <taxon>Eukaryota</taxon>
        <taxon>Fungi</taxon>
        <taxon>Dikarya</taxon>
        <taxon>Basidiomycota</taxon>
        <taxon>Agaricomycotina</taxon>
        <taxon>Tremellomycetes</taxon>
        <taxon>Filobasidiales</taxon>
        <taxon>Filobasidiaceae</taxon>
        <taxon>Naganishia</taxon>
    </lineage>
</organism>
<keyword evidence="2" id="KW-1185">Reference proteome</keyword>
<dbReference type="Proteomes" id="UP001241377">
    <property type="component" value="Unassembled WGS sequence"/>
</dbReference>
<reference evidence="1" key="1">
    <citation type="submission" date="2023-04" db="EMBL/GenBank/DDBJ databases">
        <title>Draft Genome sequencing of Naganishia species isolated from polar environments using Oxford Nanopore Technology.</title>
        <authorList>
            <person name="Leo P."/>
            <person name="Venkateswaran K."/>
        </authorList>
    </citation>
    <scope>NUCLEOTIDE SEQUENCE</scope>
    <source>
        <strain evidence="1">MNA-CCFEE 5261</strain>
    </source>
</reference>
<accession>A0ACC2UXK5</accession>
<protein>
    <submittedName>
        <fullName evidence="1">Uncharacterized protein</fullName>
    </submittedName>
</protein>
<evidence type="ECO:0000313" key="1">
    <source>
        <dbReference type="EMBL" id="KAJ9091578.1"/>
    </source>
</evidence>
<sequence length="170" mass="18551">MICGYLSAKGEQDIFRHRFTAISNKLSVACPSETHRSVHDVLGPFGVKPGISKLVAESLEMVQRDVDEKEGMTLKPDQAQGIEAGTVRRHPSKPSLRVRLGLVQKPKVPSCGTSAFLIKLGEGMDEVPSRRLFISAFTIGISYFLGGLIPIIPYLCVADALHGLYWSIVS</sequence>
<proteinExistence type="predicted"/>
<dbReference type="EMBL" id="JASBWR010000147">
    <property type="protein sequence ID" value="KAJ9091578.1"/>
    <property type="molecule type" value="Genomic_DNA"/>
</dbReference>
<name>A0ACC2UXK5_9TREE</name>
<evidence type="ECO:0000313" key="2">
    <source>
        <dbReference type="Proteomes" id="UP001241377"/>
    </source>
</evidence>
<comment type="caution">
    <text evidence="1">The sequence shown here is derived from an EMBL/GenBank/DDBJ whole genome shotgun (WGS) entry which is preliminary data.</text>
</comment>